<gene>
    <name evidence="1" type="ORF">KCG34_22570</name>
</gene>
<evidence type="ECO:0000313" key="1">
    <source>
        <dbReference type="EMBL" id="QUD87795.1"/>
    </source>
</evidence>
<dbReference type="RefSeq" id="WP_211937845.1">
    <property type="nucleotide sequence ID" value="NZ_CP073078.1"/>
</dbReference>
<keyword evidence="2" id="KW-1185">Reference proteome</keyword>
<sequence length="107" mass="11860">MTTFDDREKGFEGKFAHDQDLEFKAVARRNRLLGLWAGQLMDLEDPALENYATAVIKYEVAHPGEDAILRKVAQDLAGAGLKVTEDQVRGKMDELLAIARGEVQSGE</sequence>
<dbReference type="KEGG" id="caul:KCG34_22570"/>
<name>A0A975IUI7_9CAUL</name>
<proteinExistence type="predicted"/>
<dbReference type="PIRSF" id="PIRSF031780">
    <property type="entry name" value="UCP031780"/>
    <property type="match status" value="1"/>
</dbReference>
<dbReference type="InterPro" id="IPR038293">
    <property type="entry name" value="ATPase_inh_sub_z_sf"/>
</dbReference>
<dbReference type="Proteomes" id="UP000676409">
    <property type="component" value="Chromosome"/>
</dbReference>
<organism evidence="1 2">
    <name type="scientific">Phenylobacterium montanum</name>
    <dbReference type="NCBI Taxonomy" id="2823693"/>
    <lineage>
        <taxon>Bacteria</taxon>
        <taxon>Pseudomonadati</taxon>
        <taxon>Pseudomonadota</taxon>
        <taxon>Alphaproteobacteria</taxon>
        <taxon>Caulobacterales</taxon>
        <taxon>Caulobacteraceae</taxon>
        <taxon>Phenylobacterium</taxon>
    </lineage>
</organism>
<accession>A0A975IUI7</accession>
<protein>
    <submittedName>
        <fullName evidence="1">DUF1476 domain-containing protein</fullName>
    </submittedName>
</protein>
<reference evidence="1" key="1">
    <citation type="submission" date="2021-04" db="EMBL/GenBank/DDBJ databases">
        <title>The complete genome sequence of Caulobacter sp. S6.</title>
        <authorList>
            <person name="Tang Y."/>
            <person name="Ouyang W."/>
            <person name="Liu Q."/>
            <person name="Huang B."/>
            <person name="Guo Z."/>
            <person name="Lei P."/>
        </authorList>
    </citation>
    <scope>NUCLEOTIDE SEQUENCE</scope>
    <source>
        <strain evidence="1">S6</strain>
    </source>
</reference>
<dbReference type="AlphaFoldDB" id="A0A975IUI7"/>
<dbReference type="InterPro" id="IPR009945">
    <property type="entry name" value="ATPase_inh_sub_z"/>
</dbReference>
<dbReference type="Gene3D" id="1.10.790.20">
    <property type="entry name" value="Domain of unknown function DUF1476"/>
    <property type="match status" value="1"/>
</dbReference>
<dbReference type="Pfam" id="PF07345">
    <property type="entry name" value="ATPaseInh_sub_z"/>
    <property type="match status" value="1"/>
</dbReference>
<dbReference type="EMBL" id="CP073078">
    <property type="protein sequence ID" value="QUD87795.1"/>
    <property type="molecule type" value="Genomic_DNA"/>
</dbReference>
<evidence type="ECO:0000313" key="2">
    <source>
        <dbReference type="Proteomes" id="UP000676409"/>
    </source>
</evidence>